<comment type="caution">
    <text evidence="9">The sequence shown here is derived from an EMBL/GenBank/DDBJ whole genome shotgun (WGS) entry which is preliminary data.</text>
</comment>
<evidence type="ECO:0000256" key="6">
    <source>
        <dbReference type="ARBA" id="ARBA00023134"/>
    </source>
</evidence>
<dbReference type="NCBIfam" id="TIGR01916">
    <property type="entry name" value="F420_cofE"/>
    <property type="match status" value="1"/>
</dbReference>
<evidence type="ECO:0000313" key="10">
    <source>
        <dbReference type="Proteomes" id="UP001597287"/>
    </source>
</evidence>
<gene>
    <name evidence="9" type="primary">cofE</name>
    <name evidence="9" type="ORF">ACFSPV_16450</name>
</gene>
<evidence type="ECO:0000256" key="2">
    <source>
        <dbReference type="ARBA" id="ARBA00022723"/>
    </source>
</evidence>
<dbReference type="PANTHER" id="PTHR47917:SF1">
    <property type="entry name" value="COENZYME F420:L-GLUTAMATE LIGASE"/>
    <property type="match status" value="1"/>
</dbReference>
<keyword evidence="7" id="KW-0464">Manganese</keyword>
<reference evidence="10" key="1">
    <citation type="journal article" date="2019" name="Int. J. Syst. Evol. Microbiol.">
        <title>The Global Catalogue of Microorganisms (GCM) 10K type strain sequencing project: providing services to taxonomists for standard genome sequencing and annotation.</title>
        <authorList>
            <consortium name="The Broad Institute Genomics Platform"/>
            <consortium name="The Broad Institute Genome Sequencing Center for Infectious Disease"/>
            <person name="Wu L."/>
            <person name="Ma J."/>
        </authorList>
    </citation>
    <scope>NUCLEOTIDE SEQUENCE [LARGE SCALE GENOMIC DNA]</scope>
    <source>
        <strain evidence="10">CCUG 62793</strain>
    </source>
</reference>
<keyword evidence="5" id="KW-0630">Potassium</keyword>
<organism evidence="9 10">
    <name type="scientific">Delftia deserti</name>
    <dbReference type="NCBI Taxonomy" id="1651218"/>
    <lineage>
        <taxon>Bacteria</taxon>
        <taxon>Pseudomonadati</taxon>
        <taxon>Pseudomonadota</taxon>
        <taxon>Betaproteobacteria</taxon>
        <taxon>Burkholderiales</taxon>
        <taxon>Comamonadaceae</taxon>
        <taxon>Delftia</taxon>
    </lineage>
</organism>
<evidence type="ECO:0000256" key="7">
    <source>
        <dbReference type="ARBA" id="ARBA00023211"/>
    </source>
</evidence>
<keyword evidence="10" id="KW-1185">Reference proteome</keyword>
<dbReference type="Gene3D" id="3.30.1330.100">
    <property type="entry name" value="CofE-like"/>
    <property type="match status" value="1"/>
</dbReference>
<feature type="domain" description="Coenzyme F420:L-glutamate ligase-like" evidence="8">
    <location>
        <begin position="28"/>
        <end position="247"/>
    </location>
</feature>
<evidence type="ECO:0000256" key="3">
    <source>
        <dbReference type="ARBA" id="ARBA00022741"/>
    </source>
</evidence>
<accession>A0ABW5ERS8</accession>
<evidence type="ECO:0000256" key="1">
    <source>
        <dbReference type="ARBA" id="ARBA00022598"/>
    </source>
</evidence>
<evidence type="ECO:0000313" key="9">
    <source>
        <dbReference type="EMBL" id="MFD2320296.1"/>
    </source>
</evidence>
<keyword evidence="3" id="KW-0547">Nucleotide-binding</keyword>
<dbReference type="GO" id="GO:0052618">
    <property type="term" value="F:coenzyme F420-0:L-glutamate ligase activity"/>
    <property type="evidence" value="ECO:0007669"/>
    <property type="project" value="UniProtKB-EC"/>
</dbReference>
<dbReference type="EC" id="6.3.2.31" evidence="9"/>
<dbReference type="Proteomes" id="UP001597287">
    <property type="component" value="Unassembled WGS sequence"/>
</dbReference>
<sequence length="270" mass="28578">MTVVAAPLRPARGQLHGATLALTALPDMPLVRPGDDLAGLLIAALRRAGIAPASQDVVVVAQKIVSKAEGRLVRLRDVRPSLRATALAVDTGKDPRMVELILSESREVVRHAPGLLVTEHRLGFVMANAGIDQSNVEHPDGEELALLLPLDPDASCARLKTRLDAAFGADIAVLINDSFGRPWRQGVTGVALGASGLPALLDMVGQDDLFGRAMRITEIAVADEIAAAASLLMGQTAAGQPAVHLRGLRWDAAARPAADLLRPRRQDLFR</sequence>
<dbReference type="PANTHER" id="PTHR47917">
    <property type="match status" value="1"/>
</dbReference>
<dbReference type="Pfam" id="PF01996">
    <property type="entry name" value="F420_ligase"/>
    <property type="match status" value="1"/>
</dbReference>
<dbReference type="Gene3D" id="3.90.1660.10">
    <property type="entry name" value="CofE-like domain"/>
    <property type="match status" value="1"/>
</dbReference>
<proteinExistence type="predicted"/>
<name>A0ABW5ERS8_9BURK</name>
<evidence type="ECO:0000256" key="4">
    <source>
        <dbReference type="ARBA" id="ARBA00022842"/>
    </source>
</evidence>
<dbReference type="EMBL" id="JBHUIG010000018">
    <property type="protein sequence ID" value="MFD2320296.1"/>
    <property type="molecule type" value="Genomic_DNA"/>
</dbReference>
<dbReference type="RefSeq" id="WP_183018350.1">
    <property type="nucleotide sequence ID" value="NZ_JBHSIH010000001.1"/>
</dbReference>
<keyword evidence="6" id="KW-0342">GTP-binding</keyword>
<protein>
    <submittedName>
        <fullName evidence="9">Coenzyme F420-0:L-glutamate ligase</fullName>
        <ecNumber evidence="9">6.3.2.31</ecNumber>
    </submittedName>
</protein>
<dbReference type="InterPro" id="IPR002847">
    <property type="entry name" value="F420-0_gamma-glut_ligase-dom"/>
</dbReference>
<evidence type="ECO:0000259" key="8">
    <source>
        <dbReference type="Pfam" id="PF01996"/>
    </source>
</evidence>
<keyword evidence="2" id="KW-0479">Metal-binding</keyword>
<evidence type="ECO:0000256" key="5">
    <source>
        <dbReference type="ARBA" id="ARBA00022958"/>
    </source>
</evidence>
<dbReference type="InterPro" id="IPR008225">
    <property type="entry name" value="F420-0_g-glutamyl_ligase"/>
</dbReference>
<dbReference type="SUPFAM" id="SSF144010">
    <property type="entry name" value="CofE-like"/>
    <property type="match status" value="1"/>
</dbReference>
<keyword evidence="1 9" id="KW-0436">Ligase</keyword>
<keyword evidence="4" id="KW-0460">Magnesium</keyword>